<dbReference type="InterPro" id="IPR029045">
    <property type="entry name" value="ClpP/crotonase-like_dom_sf"/>
</dbReference>
<comment type="similarity">
    <text evidence="1">Belongs to the enoyl-CoA hydratase/isomerase family.</text>
</comment>
<dbReference type="SUPFAM" id="SSF52096">
    <property type="entry name" value="ClpP/crotonase"/>
    <property type="match status" value="1"/>
</dbReference>
<gene>
    <name evidence="2" type="ORF">CWB74_03460</name>
</gene>
<dbReference type="CDD" id="cd06558">
    <property type="entry name" value="crotonase-like"/>
    <property type="match status" value="1"/>
</dbReference>
<comment type="caution">
    <text evidence="2">The sequence shown here is derived from an EMBL/GenBank/DDBJ whole genome shotgun (WGS) entry which is preliminary data.</text>
</comment>
<dbReference type="PANTHER" id="PTHR11941:SF54">
    <property type="entry name" value="ENOYL-COA HYDRATASE, MITOCHONDRIAL"/>
    <property type="match status" value="1"/>
</dbReference>
<dbReference type="Pfam" id="PF00378">
    <property type="entry name" value="ECH_1"/>
    <property type="match status" value="1"/>
</dbReference>
<name>A0AAQ2ITT6_PSEO7</name>
<evidence type="ECO:0000256" key="1">
    <source>
        <dbReference type="ARBA" id="ARBA00005254"/>
    </source>
</evidence>
<protein>
    <submittedName>
        <fullName evidence="2">Enoyl-CoA hydratase/isomerase family protein</fullName>
    </submittedName>
</protein>
<accession>A0AAQ2ITT6</accession>
<dbReference type="AlphaFoldDB" id="A0AAQ2ITT6"/>
<dbReference type="PANTHER" id="PTHR11941">
    <property type="entry name" value="ENOYL-COA HYDRATASE-RELATED"/>
    <property type="match status" value="1"/>
</dbReference>
<dbReference type="Proteomes" id="UP000305423">
    <property type="component" value="Unassembled WGS sequence"/>
</dbReference>
<sequence>MEPTQDKIQSAENIEFSGDLEADLMLLNQQLKYEHDLISGHSEVVISDLTSWFNLRRGFLRQHSRVLYWQATAQGQHAHTGQALLAHIAKVAPQFVYFYACQRAELTEKWQRGLQDQSIGLLLSFFFADETCGEHLIRSYLRCQPGSVAYLREFTQTGILNLPKVTVEKQGNIGHITFNNPQCLNAEDNQLVADLNIAVDLVYLSEDIEAGVLRGGVTQHAKYQGKRIFSAGVNLKQLHKSDISFVDFMIGRELGYVNKMIHGVLSEDGGKIVKPWISVVDTFAIGGGMQLLLASDYVIAEEGSYASLPAGNEGIIPGLANMRLAKKSCARVAKEVILLGRKLWAGEPDCWGIFDQVVRREDLQARLEEMAQLLSTPAVRENKRMLVTGSEPIDELRRYLAEFCLVQGERIYSKDVANKVSKFTLS</sequence>
<dbReference type="Gene3D" id="3.90.226.10">
    <property type="entry name" value="2-enoyl-CoA Hydratase, Chain A, domain 1"/>
    <property type="match status" value="1"/>
</dbReference>
<dbReference type="GO" id="GO:0003824">
    <property type="term" value="F:catalytic activity"/>
    <property type="evidence" value="ECO:0007669"/>
    <property type="project" value="UniProtKB-ARBA"/>
</dbReference>
<dbReference type="EMBL" id="PNEL01000010">
    <property type="protein sequence ID" value="TMN80799.1"/>
    <property type="molecule type" value="Genomic_DNA"/>
</dbReference>
<dbReference type="InterPro" id="IPR001753">
    <property type="entry name" value="Enoyl-CoA_hydra/iso"/>
</dbReference>
<reference evidence="2 3" key="1">
    <citation type="submission" date="2017-12" db="EMBL/GenBank/DDBJ databases">
        <authorList>
            <person name="Paulsen S."/>
            <person name="Gram L.K."/>
        </authorList>
    </citation>
    <scope>NUCLEOTIDE SEQUENCE [LARGE SCALE GENOMIC DNA]</scope>
    <source>
        <strain evidence="2 3">S1607</strain>
    </source>
</reference>
<reference evidence="3" key="2">
    <citation type="submission" date="2019-06" db="EMBL/GenBank/DDBJ databases">
        <title>Co-occurence of chitin degradation, pigmentation and bioactivity in marine Pseudoalteromonas.</title>
        <authorList>
            <person name="Sonnenschein E.C."/>
            <person name="Bech P.K."/>
        </authorList>
    </citation>
    <scope>NUCLEOTIDE SEQUENCE [LARGE SCALE GENOMIC DNA]</scope>
    <source>
        <strain evidence="3">S1607</strain>
    </source>
</reference>
<dbReference type="Gene3D" id="1.20.58.1300">
    <property type="match status" value="1"/>
</dbReference>
<evidence type="ECO:0000313" key="3">
    <source>
        <dbReference type="Proteomes" id="UP000305423"/>
    </source>
</evidence>
<evidence type="ECO:0000313" key="2">
    <source>
        <dbReference type="EMBL" id="TMN80799.1"/>
    </source>
</evidence>
<dbReference type="RefSeq" id="WP_052709807.1">
    <property type="nucleotide sequence ID" value="NZ_JXXW01000052.1"/>
</dbReference>
<organism evidence="2 3">
    <name type="scientific">Pseudoalteromonas piscicida</name>
    <dbReference type="NCBI Taxonomy" id="43662"/>
    <lineage>
        <taxon>Bacteria</taxon>
        <taxon>Pseudomonadati</taxon>
        <taxon>Pseudomonadota</taxon>
        <taxon>Gammaproteobacteria</taxon>
        <taxon>Alteromonadales</taxon>
        <taxon>Pseudoalteromonadaceae</taxon>
        <taxon>Pseudoalteromonas</taxon>
    </lineage>
</organism>
<dbReference type="GO" id="GO:0006635">
    <property type="term" value="P:fatty acid beta-oxidation"/>
    <property type="evidence" value="ECO:0007669"/>
    <property type="project" value="TreeGrafter"/>
</dbReference>
<proteinExistence type="inferred from homology"/>